<proteinExistence type="inferred from homology"/>
<evidence type="ECO:0000313" key="10">
    <source>
        <dbReference type="Proteomes" id="UP000305654"/>
    </source>
</evidence>
<dbReference type="PROSITE" id="PS50928">
    <property type="entry name" value="ABC_TM1"/>
    <property type="match status" value="1"/>
</dbReference>
<dbReference type="PANTHER" id="PTHR32243:SF18">
    <property type="entry name" value="INNER MEMBRANE ABC TRANSPORTER PERMEASE PROTEIN YCJP"/>
    <property type="match status" value="1"/>
</dbReference>
<sequence length="282" mass="31032">MIVAGRAEQRLHDRLTYIVLVALSLFCLFPFVWMLDTALKPIVEVQSLSPSLLIRHPTLASFRHVLLETEFGIYFRNSLIVAGTATLLAMIVSIFAAYVLSRWPRMTLTRAVGGALLLSQMIPGVLLLIPLYMLIRQMGLLSSYLGLVLVYCSFTIPLCSFMLKGFFDAIPRELEDAAELDGCSRTGIIRRILLPLSAPGLLAAAAFAFINAWNEFMFGYVLINDDAHRTLTPGIMLFRSAHVTDWGSLMAASVLAVVPVAGCFLYLQRYLIEGLAAGAVKG</sequence>
<dbReference type="InterPro" id="IPR050901">
    <property type="entry name" value="BP-dep_ABC_trans_perm"/>
</dbReference>
<dbReference type="InterPro" id="IPR035906">
    <property type="entry name" value="MetI-like_sf"/>
</dbReference>
<feature type="transmembrane region" description="Helical" evidence="7">
    <location>
        <begin position="141"/>
        <end position="163"/>
    </location>
</feature>
<keyword evidence="2 7" id="KW-0813">Transport</keyword>
<feature type="transmembrane region" description="Helical" evidence="7">
    <location>
        <begin position="79"/>
        <end position="100"/>
    </location>
</feature>
<organism evidence="9 10">
    <name type="scientific">Lichenicoccus roseus</name>
    <dbReference type="NCBI Taxonomy" id="2683649"/>
    <lineage>
        <taxon>Bacteria</taxon>
        <taxon>Pseudomonadati</taxon>
        <taxon>Pseudomonadota</taxon>
        <taxon>Alphaproteobacteria</taxon>
        <taxon>Acetobacterales</taxon>
        <taxon>Acetobacteraceae</taxon>
        <taxon>Lichenicoccus</taxon>
    </lineage>
</organism>
<name>A0A5R9J7C0_9PROT</name>
<feature type="transmembrane region" description="Helical" evidence="7">
    <location>
        <begin position="112"/>
        <end position="135"/>
    </location>
</feature>
<evidence type="ECO:0000256" key="5">
    <source>
        <dbReference type="ARBA" id="ARBA00022989"/>
    </source>
</evidence>
<evidence type="ECO:0000256" key="6">
    <source>
        <dbReference type="ARBA" id="ARBA00023136"/>
    </source>
</evidence>
<evidence type="ECO:0000313" key="9">
    <source>
        <dbReference type="EMBL" id="TLU73520.1"/>
    </source>
</evidence>
<evidence type="ECO:0000256" key="2">
    <source>
        <dbReference type="ARBA" id="ARBA00022448"/>
    </source>
</evidence>
<feature type="transmembrane region" description="Helical" evidence="7">
    <location>
        <begin position="192"/>
        <end position="213"/>
    </location>
</feature>
<dbReference type="RefSeq" id="WP_138325600.1">
    <property type="nucleotide sequence ID" value="NZ_VCDI01000002.1"/>
</dbReference>
<protein>
    <submittedName>
        <fullName evidence="9">Carbohydrate ABC transporter permease</fullName>
    </submittedName>
</protein>
<feature type="transmembrane region" description="Helical" evidence="7">
    <location>
        <begin position="246"/>
        <end position="267"/>
    </location>
</feature>
<dbReference type="InterPro" id="IPR000515">
    <property type="entry name" value="MetI-like"/>
</dbReference>
<dbReference type="AlphaFoldDB" id="A0A5R9J7C0"/>
<dbReference type="Proteomes" id="UP000305654">
    <property type="component" value="Unassembled WGS sequence"/>
</dbReference>
<dbReference type="CDD" id="cd06261">
    <property type="entry name" value="TM_PBP2"/>
    <property type="match status" value="1"/>
</dbReference>
<dbReference type="GO" id="GO:0055085">
    <property type="term" value="P:transmembrane transport"/>
    <property type="evidence" value="ECO:0007669"/>
    <property type="project" value="InterPro"/>
</dbReference>
<keyword evidence="5 7" id="KW-1133">Transmembrane helix</keyword>
<evidence type="ECO:0000256" key="7">
    <source>
        <dbReference type="RuleBase" id="RU363032"/>
    </source>
</evidence>
<accession>A0A5R9J7C0</accession>
<dbReference type="EMBL" id="VCDI01000002">
    <property type="protein sequence ID" value="TLU73520.1"/>
    <property type="molecule type" value="Genomic_DNA"/>
</dbReference>
<gene>
    <name evidence="9" type="ORF">FE263_09100</name>
</gene>
<dbReference type="PANTHER" id="PTHR32243">
    <property type="entry name" value="MALTOSE TRANSPORT SYSTEM PERMEASE-RELATED"/>
    <property type="match status" value="1"/>
</dbReference>
<evidence type="ECO:0000256" key="4">
    <source>
        <dbReference type="ARBA" id="ARBA00022692"/>
    </source>
</evidence>
<evidence type="ECO:0000256" key="3">
    <source>
        <dbReference type="ARBA" id="ARBA00022475"/>
    </source>
</evidence>
<evidence type="ECO:0000259" key="8">
    <source>
        <dbReference type="PROSITE" id="PS50928"/>
    </source>
</evidence>
<dbReference type="OrthoDB" id="9790107at2"/>
<dbReference type="Gene3D" id="1.10.3720.10">
    <property type="entry name" value="MetI-like"/>
    <property type="match status" value="1"/>
</dbReference>
<keyword evidence="6 7" id="KW-0472">Membrane</keyword>
<feature type="domain" description="ABC transmembrane type-1" evidence="8">
    <location>
        <begin position="75"/>
        <end position="267"/>
    </location>
</feature>
<evidence type="ECO:0000256" key="1">
    <source>
        <dbReference type="ARBA" id="ARBA00004651"/>
    </source>
</evidence>
<comment type="similarity">
    <text evidence="7">Belongs to the binding-protein-dependent transport system permease family.</text>
</comment>
<comment type="subcellular location">
    <subcellularLocation>
        <location evidence="1 7">Cell membrane</location>
        <topology evidence="1 7">Multi-pass membrane protein</topology>
    </subcellularLocation>
</comment>
<reference evidence="9 10" key="1">
    <citation type="submission" date="2019-05" db="EMBL/GenBank/DDBJ databases">
        <authorList>
            <person name="Pankratov T."/>
            <person name="Grouzdev D."/>
        </authorList>
    </citation>
    <scope>NUCLEOTIDE SEQUENCE [LARGE SCALE GENOMIC DNA]</scope>
    <source>
        <strain evidence="9 10">KEBCLARHB70R</strain>
    </source>
</reference>
<dbReference type="SUPFAM" id="SSF161098">
    <property type="entry name" value="MetI-like"/>
    <property type="match status" value="1"/>
</dbReference>
<dbReference type="Pfam" id="PF00528">
    <property type="entry name" value="BPD_transp_1"/>
    <property type="match status" value="1"/>
</dbReference>
<keyword evidence="4 7" id="KW-0812">Transmembrane</keyword>
<comment type="caution">
    <text evidence="9">The sequence shown here is derived from an EMBL/GenBank/DDBJ whole genome shotgun (WGS) entry which is preliminary data.</text>
</comment>
<dbReference type="GO" id="GO:0005886">
    <property type="term" value="C:plasma membrane"/>
    <property type="evidence" value="ECO:0007669"/>
    <property type="project" value="UniProtKB-SubCell"/>
</dbReference>
<keyword evidence="3" id="KW-1003">Cell membrane</keyword>
<feature type="transmembrane region" description="Helical" evidence="7">
    <location>
        <begin position="15"/>
        <end position="35"/>
    </location>
</feature>
<keyword evidence="10" id="KW-1185">Reference proteome</keyword>